<dbReference type="GO" id="GO:0005739">
    <property type="term" value="C:mitochondrion"/>
    <property type="evidence" value="ECO:0000318"/>
    <property type="project" value="GO_Central"/>
</dbReference>
<dbReference type="EMBL" id="AMQM01008564">
    <property type="status" value="NOT_ANNOTATED_CDS"/>
    <property type="molecule type" value="Genomic_DNA"/>
</dbReference>
<keyword evidence="7 10" id="KW-0496">Mitochondrion</keyword>
<reference evidence="14" key="1">
    <citation type="submission" date="2012-12" db="EMBL/GenBank/DDBJ databases">
        <authorList>
            <person name="Hellsten U."/>
            <person name="Grimwood J."/>
            <person name="Chapman J.A."/>
            <person name="Shapiro H."/>
            <person name="Aerts A."/>
            <person name="Otillar R.P."/>
            <person name="Terry A.Y."/>
            <person name="Boore J.L."/>
            <person name="Simakov O."/>
            <person name="Marletaz F."/>
            <person name="Cho S.-J."/>
            <person name="Edsinger-Gonzales E."/>
            <person name="Havlak P."/>
            <person name="Kuo D.-H."/>
            <person name="Larsson T."/>
            <person name="Lv J."/>
            <person name="Arendt D."/>
            <person name="Savage R."/>
            <person name="Osoegawa K."/>
            <person name="de Jong P."/>
            <person name="Lindberg D.R."/>
            <person name="Seaver E.C."/>
            <person name="Weisblat D.A."/>
            <person name="Putnam N.H."/>
            <person name="Grigoriev I.V."/>
            <person name="Rokhsar D.S."/>
        </authorList>
    </citation>
    <scope>NUCLEOTIDE SEQUENCE</scope>
</reference>
<sequence length="415" mass="46086">MFNLRNITFKFDVFTLNKKFEVFPLVVRKKFYRRIVLGIETSCDDTGAAIVSEDGSLLGEAINSQTNIHVQAGGIVPPVARNLHRDNIDGVVDEALSQANLSLNDIDVVATTIKPGLASCLSVGLQYTKNILQRQHRRKQFIPIHHMEAHALTIRFINSISFPYLVLLISGGHSLLSVVRGVDDFVLLGRGIDDAPGEVFDKVARRLRLKDLPQCTNLSGGQSIEVVASGGNPFRYPLFPIMTRLADCNFSFSGLKSWAMRTIEEEELEQGVLLCEGHISNLADFCATFQYMVFHHICRRVQRGLLFCGMKGLLGESVNNLVISGGVASNQCARLMMSQLCQHYDCHVLTPPPKLCTDNGIMVAWNGVELLRANRRMYDDASCFQVQPKCPLGVDLTHDVRSSCIKLPKIKLLNS</sequence>
<keyword evidence="8 10" id="KW-0012">Acyltransferase</keyword>
<dbReference type="GO" id="GO:0061711">
    <property type="term" value="F:tRNA N(6)-L-threonylcarbamoyladenine synthase activity"/>
    <property type="evidence" value="ECO:0007669"/>
    <property type="project" value="UniProtKB-EC"/>
</dbReference>
<evidence type="ECO:0000313" key="13">
    <source>
        <dbReference type="EnsemblMetazoa" id="HelroP91302"/>
    </source>
</evidence>
<dbReference type="PANTHER" id="PTHR11735:SF6">
    <property type="entry name" value="TRNA N6-ADENOSINE THREONYLCARBAMOYLTRANSFERASE, MITOCHONDRIAL"/>
    <property type="match status" value="1"/>
</dbReference>
<feature type="domain" description="Gcp-like" evidence="11">
    <location>
        <begin position="57"/>
        <end position="365"/>
    </location>
</feature>
<dbReference type="InterPro" id="IPR043129">
    <property type="entry name" value="ATPase_NBD"/>
</dbReference>
<evidence type="ECO:0000313" key="12">
    <source>
        <dbReference type="EMBL" id="ESN89869.1"/>
    </source>
</evidence>
<reference evidence="13" key="3">
    <citation type="submission" date="2015-06" db="UniProtKB">
        <authorList>
            <consortium name="EnsemblMetazoa"/>
        </authorList>
    </citation>
    <scope>IDENTIFICATION</scope>
</reference>
<comment type="subunit">
    <text evidence="10">Homodimer.</text>
</comment>
<accession>T1G822</accession>
<dbReference type="HOGENOM" id="CLU_023208_1_2_1"/>
<keyword evidence="3 10" id="KW-0808">Transferase</keyword>
<dbReference type="Gene3D" id="3.30.420.40">
    <property type="match status" value="2"/>
</dbReference>
<dbReference type="RefSeq" id="XP_009032034.1">
    <property type="nucleotide sequence ID" value="XM_009033786.1"/>
</dbReference>
<dbReference type="GO" id="GO:0002949">
    <property type="term" value="P:tRNA threonylcarbamoyladenosine modification"/>
    <property type="evidence" value="ECO:0007669"/>
    <property type="project" value="UniProtKB-UniRule"/>
</dbReference>
<dbReference type="STRING" id="6412.T1G822"/>
<protein>
    <recommendedName>
        <fullName evidence="2">N(6)-L-threonylcarbamoyladenine synthase</fullName>
        <ecNumber evidence="2">2.3.1.234</ecNumber>
    </recommendedName>
</protein>
<dbReference type="SUPFAM" id="SSF53067">
    <property type="entry name" value="Actin-like ATPase domain"/>
    <property type="match status" value="1"/>
</dbReference>
<evidence type="ECO:0000256" key="2">
    <source>
        <dbReference type="ARBA" id="ARBA00012156"/>
    </source>
</evidence>
<dbReference type="CTD" id="20217219"/>
<evidence type="ECO:0000256" key="7">
    <source>
        <dbReference type="ARBA" id="ARBA00023128"/>
    </source>
</evidence>
<gene>
    <name evidence="13" type="primary">20217219</name>
    <name evidence="12" type="ORF">HELRODRAFT_91302</name>
</gene>
<evidence type="ECO:0000256" key="3">
    <source>
        <dbReference type="ARBA" id="ARBA00022679"/>
    </source>
</evidence>
<dbReference type="InterPro" id="IPR017861">
    <property type="entry name" value="KAE1/TsaD"/>
</dbReference>
<name>T1G822_HELRO</name>
<dbReference type="FunCoup" id="T1G822">
    <property type="interactions" value="1605"/>
</dbReference>
<dbReference type="PRINTS" id="PR00789">
    <property type="entry name" value="OSIALOPTASE"/>
</dbReference>
<dbReference type="NCBIfam" id="TIGR00329">
    <property type="entry name" value="gcp_kae1"/>
    <property type="match status" value="1"/>
</dbReference>
<dbReference type="Pfam" id="PF00814">
    <property type="entry name" value="TsaD"/>
    <property type="match status" value="1"/>
</dbReference>
<comment type="cofactor">
    <cofactor evidence="10">
        <name>a divalent metal cation</name>
        <dbReference type="ChEBI" id="CHEBI:60240"/>
    </cofactor>
    <text evidence="10">Binds 1 divalent metal cation per subunit.</text>
</comment>
<comment type="function">
    <text evidence="10">Required for the formation of a threonylcarbamoyl group on adenosine at position 37 (t(6)A37) in mitochondrial tRNAs that read codons beginning with adenine. Probably involved in the transfer of the threonylcarbamoyl moiety of threonylcarbamoyl-AMP (TC-AMP) to the N6 group of A37. Involved in mitochondrial genome maintenance.</text>
</comment>
<dbReference type="PANTHER" id="PTHR11735">
    <property type="entry name" value="TRNA N6-ADENOSINE THREONYLCARBAMOYLTRANSFERASE"/>
    <property type="match status" value="1"/>
</dbReference>
<dbReference type="HAMAP" id="MF_01445">
    <property type="entry name" value="TsaD"/>
    <property type="match status" value="1"/>
</dbReference>
<dbReference type="EMBL" id="KB097795">
    <property type="protein sequence ID" value="ESN89869.1"/>
    <property type="molecule type" value="Genomic_DNA"/>
</dbReference>
<keyword evidence="14" id="KW-1185">Reference proteome</keyword>
<evidence type="ECO:0000259" key="11">
    <source>
        <dbReference type="Pfam" id="PF00814"/>
    </source>
</evidence>
<comment type="similarity">
    <text evidence="10">Belongs to the KAE1 / TsaD family.</text>
</comment>
<dbReference type="EnsemblMetazoa" id="HelroT91302">
    <property type="protein sequence ID" value="HelroP91302"/>
    <property type="gene ID" value="HelroG91302"/>
</dbReference>
<dbReference type="Proteomes" id="UP000015101">
    <property type="component" value="Unassembled WGS sequence"/>
</dbReference>
<evidence type="ECO:0000256" key="9">
    <source>
        <dbReference type="ARBA" id="ARBA00048117"/>
    </source>
</evidence>
<dbReference type="EC" id="2.3.1.234" evidence="2"/>
<organism evidence="13 14">
    <name type="scientific">Helobdella robusta</name>
    <name type="common">Californian leech</name>
    <dbReference type="NCBI Taxonomy" id="6412"/>
    <lineage>
        <taxon>Eukaryota</taxon>
        <taxon>Metazoa</taxon>
        <taxon>Spiralia</taxon>
        <taxon>Lophotrochozoa</taxon>
        <taxon>Annelida</taxon>
        <taxon>Clitellata</taxon>
        <taxon>Hirudinea</taxon>
        <taxon>Rhynchobdellida</taxon>
        <taxon>Glossiphoniidae</taxon>
        <taxon>Helobdella</taxon>
    </lineage>
</organism>
<evidence type="ECO:0000256" key="8">
    <source>
        <dbReference type="ARBA" id="ARBA00023315"/>
    </source>
</evidence>
<evidence type="ECO:0000256" key="1">
    <source>
        <dbReference type="ARBA" id="ARBA00004173"/>
    </source>
</evidence>
<dbReference type="eggNOG" id="KOG2707">
    <property type="taxonomic scope" value="Eukaryota"/>
</dbReference>
<evidence type="ECO:0000256" key="4">
    <source>
        <dbReference type="ARBA" id="ARBA00022694"/>
    </source>
</evidence>
<dbReference type="InterPro" id="IPR000905">
    <property type="entry name" value="Gcp-like_dom"/>
</dbReference>
<comment type="catalytic activity">
    <reaction evidence="9 10">
        <text>L-threonylcarbamoyladenylate + adenosine(37) in tRNA = N(6)-L-threonylcarbamoyladenosine(37) in tRNA + AMP + H(+)</text>
        <dbReference type="Rhea" id="RHEA:37059"/>
        <dbReference type="Rhea" id="RHEA-COMP:10162"/>
        <dbReference type="Rhea" id="RHEA-COMP:10163"/>
        <dbReference type="ChEBI" id="CHEBI:15378"/>
        <dbReference type="ChEBI" id="CHEBI:73682"/>
        <dbReference type="ChEBI" id="CHEBI:74411"/>
        <dbReference type="ChEBI" id="CHEBI:74418"/>
        <dbReference type="ChEBI" id="CHEBI:456215"/>
        <dbReference type="EC" id="2.3.1.234"/>
    </reaction>
</comment>
<dbReference type="InterPro" id="IPR022450">
    <property type="entry name" value="TsaD"/>
</dbReference>
<comment type="subcellular location">
    <subcellularLocation>
        <location evidence="1 10">Mitochondrion</location>
    </subcellularLocation>
</comment>
<keyword evidence="5 10" id="KW-0479">Metal-binding</keyword>
<evidence type="ECO:0000256" key="10">
    <source>
        <dbReference type="HAMAP-Rule" id="MF_03179"/>
    </source>
</evidence>
<evidence type="ECO:0000313" key="14">
    <source>
        <dbReference type="Proteomes" id="UP000015101"/>
    </source>
</evidence>
<dbReference type="InParanoid" id="T1G822"/>
<evidence type="ECO:0000256" key="6">
    <source>
        <dbReference type="ARBA" id="ARBA00022946"/>
    </source>
</evidence>
<reference evidence="12 14" key="2">
    <citation type="journal article" date="2013" name="Nature">
        <title>Insights into bilaterian evolution from three spiralian genomes.</title>
        <authorList>
            <person name="Simakov O."/>
            <person name="Marletaz F."/>
            <person name="Cho S.J."/>
            <person name="Edsinger-Gonzales E."/>
            <person name="Havlak P."/>
            <person name="Hellsten U."/>
            <person name="Kuo D.H."/>
            <person name="Larsson T."/>
            <person name="Lv J."/>
            <person name="Arendt D."/>
            <person name="Savage R."/>
            <person name="Osoegawa K."/>
            <person name="de Jong P."/>
            <person name="Grimwood J."/>
            <person name="Chapman J.A."/>
            <person name="Shapiro H."/>
            <person name="Aerts A."/>
            <person name="Otillar R.P."/>
            <person name="Terry A.Y."/>
            <person name="Boore J.L."/>
            <person name="Grigoriev I.V."/>
            <person name="Lindberg D.R."/>
            <person name="Seaver E.C."/>
            <person name="Weisblat D.A."/>
            <person name="Putnam N.H."/>
            <person name="Rokhsar D.S."/>
        </authorList>
    </citation>
    <scope>NUCLEOTIDE SEQUENCE</scope>
</reference>
<dbReference type="OrthoDB" id="10259622at2759"/>
<dbReference type="GO" id="GO:0046872">
    <property type="term" value="F:metal ion binding"/>
    <property type="evidence" value="ECO:0007669"/>
    <property type="project" value="UniProtKB-KW"/>
</dbReference>
<dbReference type="OMA" id="NAAMIGC"/>
<dbReference type="AlphaFoldDB" id="T1G822"/>
<keyword evidence="6" id="KW-0809">Transit peptide</keyword>
<dbReference type="CDD" id="cd24134">
    <property type="entry name" value="ASKHA_NBD_OSGEPL1_QRI7_euk"/>
    <property type="match status" value="1"/>
</dbReference>
<dbReference type="KEGG" id="hro:HELRODRAFT_91302"/>
<proteinExistence type="inferred from homology"/>
<dbReference type="GeneID" id="20217219"/>
<dbReference type="FunFam" id="3.30.420.40:FF:000083">
    <property type="entry name" value="Probable tRNA N6-adenosine threonylcarbamoyltransferase, mitochondrial"/>
    <property type="match status" value="1"/>
</dbReference>
<keyword evidence="4 10" id="KW-0819">tRNA processing</keyword>
<evidence type="ECO:0000256" key="5">
    <source>
        <dbReference type="ARBA" id="ARBA00022723"/>
    </source>
</evidence>